<dbReference type="SUPFAM" id="SSF52540">
    <property type="entry name" value="P-loop containing nucleoside triphosphate hydrolases"/>
    <property type="match status" value="1"/>
</dbReference>
<feature type="domain" description="Nucleoside transporter/FeoB GTPase Gate" evidence="3">
    <location>
        <begin position="425"/>
        <end position="527"/>
    </location>
</feature>
<dbReference type="OrthoDB" id="9809127at2"/>
<organism evidence="4 5">
    <name type="scientific">Paenibacillus xylanivorans</name>
    <dbReference type="NCBI Taxonomy" id="1705561"/>
    <lineage>
        <taxon>Bacteria</taxon>
        <taxon>Bacillati</taxon>
        <taxon>Bacillota</taxon>
        <taxon>Bacilli</taxon>
        <taxon>Bacillales</taxon>
        <taxon>Paenibacillaceae</taxon>
        <taxon>Paenibacillus</taxon>
    </lineage>
</organism>
<reference evidence="4 5" key="1">
    <citation type="submission" date="2015-08" db="EMBL/GenBank/DDBJ databases">
        <title>Draft genome sequence of cellulolytic and xylanolytic Paenibacillus sp. A59, isolated from a decaying forest soil from Patagonia, Argentina.</title>
        <authorList>
            <person name="Ghio S."/>
            <person name="Caceres A.M."/>
            <person name="Talia P."/>
            <person name="Grasso D."/>
            <person name="Campos E."/>
        </authorList>
    </citation>
    <scope>NUCLEOTIDE SEQUENCE [LARGE SCALE GENOMIC DNA]</scope>
    <source>
        <strain evidence="4 5">A59</strain>
    </source>
</reference>
<dbReference type="InterPro" id="IPR011642">
    <property type="entry name" value="Gate_dom"/>
</dbReference>
<sequence>MLNSVLEQPEELRKVVLVGFESAGKSALFRGLTGRDTGEESNVRGSTVTVRRAELPEHQLELVDTPGIRLKDDSVTTMLALKQLAAGDTVVLVVRGTDVVLELPLLLGMLDITGKNAVIVLTFADKCGSGLTAQVDYYRKGLGISVLPFNTRYMDENAQGLLCRAIVAARPMKRHIQLESPHASPVIEPQTTMFEHTVWGRFAALIALILLFAVPVYVAYLFSGLVQPLADAWILEPLHRMSMGLWNPLQAMMLGDYGMISLGLYSFIWAFPVVFLIGVSVAVTEESGLKDRITDSLDGWMREIGLNGKDLIPVLSGFGCNVVAVFQSRTCSSCTRKACVSMISFGSACSYQIGASLSIFSSGGKPWLFFPYMLVLVLAGALHTRLWNRNRMDDMLPLHVNRTFLQKPSWRSVSWRVRSVMKQFLVQAMPIFIGICVVATLLEQTEVLSVLTRTLTPLLAIFHLPGDAAGGILFSILRKDGLLVLNQDQGSFIAELSGGQLFVLVYLASTLTACLVTMWTIRKELGAAFAAQLTGRQLLMSLGSAFVLAWVWDWIA</sequence>
<dbReference type="Pfam" id="PF07670">
    <property type="entry name" value="Gate"/>
    <property type="match status" value="2"/>
</dbReference>
<keyword evidence="1" id="KW-0812">Transmembrane</keyword>
<dbReference type="PANTHER" id="PTHR43185:SF1">
    <property type="entry name" value="FE(2+) TRANSPORTER FEOB"/>
    <property type="match status" value="1"/>
</dbReference>
<protein>
    <recommendedName>
        <fullName evidence="6">Ferrous iron transporter B</fullName>
    </recommendedName>
</protein>
<dbReference type="GO" id="GO:0005525">
    <property type="term" value="F:GTP binding"/>
    <property type="evidence" value="ECO:0007669"/>
    <property type="project" value="InterPro"/>
</dbReference>
<evidence type="ECO:0008006" key="6">
    <source>
        <dbReference type="Google" id="ProtNLM"/>
    </source>
</evidence>
<dbReference type="Proteomes" id="UP000037688">
    <property type="component" value="Unassembled WGS sequence"/>
</dbReference>
<feature type="transmembrane region" description="Helical" evidence="1">
    <location>
        <begin position="424"/>
        <end position="442"/>
    </location>
</feature>
<feature type="transmembrane region" description="Helical" evidence="1">
    <location>
        <begin position="202"/>
        <end position="222"/>
    </location>
</feature>
<dbReference type="InterPro" id="IPR027417">
    <property type="entry name" value="P-loop_NTPase"/>
</dbReference>
<name>A0A0M9BKB3_9BACL</name>
<comment type="caution">
    <text evidence="4">The sequence shown here is derived from an EMBL/GenBank/DDBJ whole genome shotgun (WGS) entry which is preliminary data.</text>
</comment>
<dbReference type="RefSeq" id="WP_144424595.1">
    <property type="nucleotide sequence ID" value="NZ_LITU01000075.1"/>
</dbReference>
<evidence type="ECO:0000313" key="5">
    <source>
        <dbReference type="Proteomes" id="UP000037688"/>
    </source>
</evidence>
<keyword evidence="1" id="KW-0472">Membrane</keyword>
<accession>A0A0M9BKB3</accession>
<dbReference type="EMBL" id="LITU01000075">
    <property type="protein sequence ID" value="KOY13943.1"/>
    <property type="molecule type" value="Genomic_DNA"/>
</dbReference>
<gene>
    <name evidence="4" type="ORF">AMS66_23915</name>
</gene>
<keyword evidence="5" id="KW-1185">Reference proteome</keyword>
<dbReference type="GO" id="GO:0005886">
    <property type="term" value="C:plasma membrane"/>
    <property type="evidence" value="ECO:0007669"/>
    <property type="project" value="TreeGrafter"/>
</dbReference>
<feature type="domain" description="G" evidence="2">
    <location>
        <begin position="14"/>
        <end position="98"/>
    </location>
</feature>
<feature type="domain" description="Nucleoside transporter/FeoB GTPase Gate" evidence="3">
    <location>
        <begin position="267"/>
        <end position="360"/>
    </location>
</feature>
<dbReference type="GO" id="GO:0015093">
    <property type="term" value="F:ferrous iron transmembrane transporter activity"/>
    <property type="evidence" value="ECO:0007669"/>
    <property type="project" value="TreeGrafter"/>
</dbReference>
<evidence type="ECO:0000259" key="3">
    <source>
        <dbReference type="Pfam" id="PF07670"/>
    </source>
</evidence>
<evidence type="ECO:0000256" key="1">
    <source>
        <dbReference type="SAM" id="Phobius"/>
    </source>
</evidence>
<evidence type="ECO:0000259" key="2">
    <source>
        <dbReference type="Pfam" id="PF01926"/>
    </source>
</evidence>
<dbReference type="InterPro" id="IPR006073">
    <property type="entry name" value="GTP-bd"/>
</dbReference>
<feature type="transmembrane region" description="Helical" evidence="1">
    <location>
        <begin position="262"/>
        <end position="283"/>
    </location>
</feature>
<feature type="transmembrane region" description="Helical" evidence="1">
    <location>
        <begin position="501"/>
        <end position="521"/>
    </location>
</feature>
<proteinExistence type="predicted"/>
<dbReference type="PATRIC" id="fig|1705561.3.peg.5016"/>
<feature type="transmembrane region" description="Helical" evidence="1">
    <location>
        <begin position="338"/>
        <end position="361"/>
    </location>
</feature>
<dbReference type="Gene3D" id="3.40.50.300">
    <property type="entry name" value="P-loop containing nucleotide triphosphate hydrolases"/>
    <property type="match status" value="1"/>
</dbReference>
<dbReference type="AlphaFoldDB" id="A0A0M9BKB3"/>
<dbReference type="InterPro" id="IPR050860">
    <property type="entry name" value="FeoB_GTPase"/>
</dbReference>
<dbReference type="Pfam" id="PF01926">
    <property type="entry name" value="MMR_HSR1"/>
    <property type="match status" value="1"/>
</dbReference>
<keyword evidence="1" id="KW-1133">Transmembrane helix</keyword>
<feature type="transmembrane region" description="Helical" evidence="1">
    <location>
        <begin position="533"/>
        <end position="552"/>
    </location>
</feature>
<dbReference type="PANTHER" id="PTHR43185">
    <property type="entry name" value="FERROUS IRON TRANSPORT PROTEIN B"/>
    <property type="match status" value="1"/>
</dbReference>
<feature type="transmembrane region" description="Helical" evidence="1">
    <location>
        <begin position="367"/>
        <end position="387"/>
    </location>
</feature>
<evidence type="ECO:0000313" key="4">
    <source>
        <dbReference type="EMBL" id="KOY13943.1"/>
    </source>
</evidence>